<feature type="active site" evidence="7">
    <location>
        <position position="93"/>
    </location>
</feature>
<dbReference type="PROSITE" id="PS01279">
    <property type="entry name" value="PCMT"/>
    <property type="match status" value="1"/>
</dbReference>
<dbReference type="GO" id="GO:0004719">
    <property type="term" value="F:protein-L-isoaspartate (D-aspartate) O-methyltransferase activity"/>
    <property type="evidence" value="ECO:0007669"/>
    <property type="project" value="UniProtKB-UniRule"/>
</dbReference>
<evidence type="ECO:0000256" key="7">
    <source>
        <dbReference type="HAMAP-Rule" id="MF_00090"/>
    </source>
</evidence>
<dbReference type="CDD" id="cd02440">
    <property type="entry name" value="AdoMet_MTases"/>
    <property type="match status" value="1"/>
</dbReference>
<dbReference type="Pfam" id="PF01135">
    <property type="entry name" value="PCMT"/>
    <property type="match status" value="1"/>
</dbReference>
<dbReference type="KEGG" id="stq:Spith_1537"/>
<protein>
    <recommendedName>
        <fullName evidence="7">Protein-L-isoaspartate O-methyltransferase</fullName>
        <ecNumber evidence="7">2.1.1.77</ecNumber>
    </recommendedName>
    <alternativeName>
        <fullName evidence="7">L-isoaspartyl protein carboxyl methyltransferase</fullName>
    </alternativeName>
    <alternativeName>
        <fullName evidence="7">Protein L-isoaspartyl methyltransferase</fullName>
    </alternativeName>
    <alternativeName>
        <fullName evidence="7">Protein-beta-aspartate methyltransferase</fullName>
        <shortName evidence="7">PIMT</shortName>
    </alternativeName>
</protein>
<dbReference type="SUPFAM" id="SSF53335">
    <property type="entry name" value="S-adenosyl-L-methionine-dependent methyltransferases"/>
    <property type="match status" value="1"/>
</dbReference>
<dbReference type="EMBL" id="CP002903">
    <property type="protein sequence ID" value="AEJ61799.1"/>
    <property type="molecule type" value="Genomic_DNA"/>
</dbReference>
<evidence type="ECO:0000256" key="5">
    <source>
        <dbReference type="ARBA" id="ARBA00022679"/>
    </source>
</evidence>
<dbReference type="FunFam" id="3.40.50.150:FF:000010">
    <property type="entry name" value="Protein-L-isoaspartate O-methyltransferase"/>
    <property type="match status" value="1"/>
</dbReference>
<dbReference type="HOGENOM" id="CLU_055432_2_0_12"/>
<evidence type="ECO:0000256" key="1">
    <source>
        <dbReference type="ARBA" id="ARBA00004496"/>
    </source>
</evidence>
<dbReference type="Gene3D" id="3.40.50.150">
    <property type="entry name" value="Vaccinia Virus protein VP39"/>
    <property type="match status" value="1"/>
</dbReference>
<sequence length="244" mass="27601">MPFYAVKKNKPSLKIPLVIRHTTGPVPFPLYLKYNYNMEKDTLIRLLEREGIHERRILDAIDKVPREEFVPPDQRQYAYENIPLEIGWGQTISQPYTVAFMIQLLELMPGHKVLEVGGGSGYNAAVMWEVMNHTGELYSMEIHPEVYRMGKANLERTGYTDIRFILGDGSKGLPEEAPFDRIIVTAAAEETPSTLLSQLGEEGILVIPVHVGGGTSVMTRIQRGGDEFHTTTHGYFRFVPLVTR</sequence>
<dbReference type="Proteomes" id="UP000007254">
    <property type="component" value="Chromosome"/>
</dbReference>
<reference evidence="8 9" key="1">
    <citation type="submission" date="2011-06" db="EMBL/GenBank/DDBJ databases">
        <title>The complete genome of Spirochaeta thermophila DSM 6578.</title>
        <authorList>
            <consortium name="US DOE Joint Genome Institute (JGI-PGF)"/>
            <person name="Lucas S."/>
            <person name="Lapidus A."/>
            <person name="Bruce D."/>
            <person name="Goodwin L."/>
            <person name="Pitluck S."/>
            <person name="Peters L."/>
            <person name="Kyrpides N."/>
            <person name="Mavromatis K."/>
            <person name="Ivanova N."/>
            <person name="Mikailova N."/>
            <person name="Pagani I."/>
            <person name="Chertkov O."/>
            <person name="Detter J.C."/>
            <person name="Tapia R."/>
            <person name="Han C."/>
            <person name="Land M."/>
            <person name="Hauser L."/>
            <person name="Markowitz V."/>
            <person name="Cheng J.-F."/>
            <person name="Hugenholtz P."/>
            <person name="Woyke T."/>
            <person name="Wu D."/>
            <person name="Spring S."/>
            <person name="Merkhoffer B."/>
            <person name="Schneider S."/>
            <person name="Klenk H.-P."/>
            <person name="Eisen J.A."/>
        </authorList>
    </citation>
    <scope>NUCLEOTIDE SEQUENCE [LARGE SCALE GENOMIC DNA]</scope>
    <source>
        <strain evidence="9">ATCC 700085 / DSM 6578 / Z-1203</strain>
    </source>
</reference>
<dbReference type="PANTHER" id="PTHR11579">
    <property type="entry name" value="PROTEIN-L-ISOASPARTATE O-METHYLTRANSFERASE"/>
    <property type="match status" value="1"/>
</dbReference>
<dbReference type="NCBIfam" id="TIGR00080">
    <property type="entry name" value="pimt"/>
    <property type="match status" value="1"/>
</dbReference>
<keyword evidence="6 7" id="KW-0949">S-adenosyl-L-methionine</keyword>
<name>G0GAI0_WINT7</name>
<keyword evidence="5 7" id="KW-0808">Transferase</keyword>
<evidence type="ECO:0000256" key="6">
    <source>
        <dbReference type="ARBA" id="ARBA00022691"/>
    </source>
</evidence>
<keyword evidence="4 7" id="KW-0489">Methyltransferase</keyword>
<dbReference type="GO" id="GO:0032259">
    <property type="term" value="P:methylation"/>
    <property type="evidence" value="ECO:0007669"/>
    <property type="project" value="UniProtKB-KW"/>
</dbReference>
<comment type="function">
    <text evidence="7">Catalyzes the methyl esterification of L-isoaspartyl residues in peptides and proteins that result from spontaneous decomposition of normal L-aspartyl and L-asparaginyl residues. It plays a role in the repair and/or degradation of damaged proteins.</text>
</comment>
<dbReference type="EC" id="2.1.1.77" evidence="7"/>
<dbReference type="InterPro" id="IPR000682">
    <property type="entry name" value="PCMT"/>
</dbReference>
<comment type="subcellular location">
    <subcellularLocation>
        <location evidence="1 7">Cytoplasm</location>
    </subcellularLocation>
</comment>
<dbReference type="GO" id="GO:0005737">
    <property type="term" value="C:cytoplasm"/>
    <property type="evidence" value="ECO:0007669"/>
    <property type="project" value="UniProtKB-SubCell"/>
</dbReference>
<proteinExistence type="inferred from homology"/>
<dbReference type="InterPro" id="IPR029063">
    <property type="entry name" value="SAM-dependent_MTases_sf"/>
</dbReference>
<keyword evidence="9" id="KW-1185">Reference proteome</keyword>
<evidence type="ECO:0000256" key="3">
    <source>
        <dbReference type="ARBA" id="ARBA00022490"/>
    </source>
</evidence>
<dbReference type="PANTHER" id="PTHR11579:SF0">
    <property type="entry name" value="PROTEIN-L-ISOASPARTATE(D-ASPARTATE) O-METHYLTRANSFERASE"/>
    <property type="match status" value="1"/>
</dbReference>
<evidence type="ECO:0000256" key="2">
    <source>
        <dbReference type="ARBA" id="ARBA00005369"/>
    </source>
</evidence>
<dbReference type="HAMAP" id="MF_00090">
    <property type="entry name" value="PIMT"/>
    <property type="match status" value="1"/>
</dbReference>
<evidence type="ECO:0000313" key="8">
    <source>
        <dbReference type="EMBL" id="AEJ61799.1"/>
    </source>
</evidence>
<dbReference type="STRING" id="869211.Spith_1537"/>
<comment type="similarity">
    <text evidence="2 7">Belongs to the methyltransferase superfamily. L-isoaspartyl/D-aspartyl protein methyltransferase family.</text>
</comment>
<dbReference type="AlphaFoldDB" id="G0GAI0"/>
<dbReference type="NCBIfam" id="NF001453">
    <property type="entry name" value="PRK00312.1"/>
    <property type="match status" value="1"/>
</dbReference>
<dbReference type="GO" id="GO:0030091">
    <property type="term" value="P:protein repair"/>
    <property type="evidence" value="ECO:0007669"/>
    <property type="project" value="UniProtKB-UniRule"/>
</dbReference>
<comment type="catalytic activity">
    <reaction evidence="7">
        <text>[protein]-L-isoaspartate + S-adenosyl-L-methionine = [protein]-L-isoaspartate alpha-methyl ester + S-adenosyl-L-homocysteine</text>
        <dbReference type="Rhea" id="RHEA:12705"/>
        <dbReference type="Rhea" id="RHEA-COMP:12143"/>
        <dbReference type="Rhea" id="RHEA-COMP:12144"/>
        <dbReference type="ChEBI" id="CHEBI:57856"/>
        <dbReference type="ChEBI" id="CHEBI:59789"/>
        <dbReference type="ChEBI" id="CHEBI:90596"/>
        <dbReference type="ChEBI" id="CHEBI:90598"/>
        <dbReference type="EC" id="2.1.1.77"/>
    </reaction>
</comment>
<accession>G0GAI0</accession>
<keyword evidence="3 7" id="KW-0963">Cytoplasm</keyword>
<evidence type="ECO:0000313" key="9">
    <source>
        <dbReference type="Proteomes" id="UP000007254"/>
    </source>
</evidence>
<evidence type="ECO:0000256" key="4">
    <source>
        <dbReference type="ARBA" id="ARBA00022603"/>
    </source>
</evidence>
<gene>
    <name evidence="7" type="primary">pcm</name>
    <name evidence="8" type="ordered locus">Spith_1537</name>
</gene>
<organism evidence="8 9">
    <name type="scientific">Winmispira thermophila (strain ATCC 700085 / DSM 6578 / Z-1203)</name>
    <name type="common">Spirochaeta thermophila</name>
    <dbReference type="NCBI Taxonomy" id="869211"/>
    <lineage>
        <taxon>Bacteria</taxon>
        <taxon>Pseudomonadati</taxon>
        <taxon>Spirochaetota</taxon>
        <taxon>Spirochaetia</taxon>
        <taxon>Winmispirales</taxon>
        <taxon>Winmispiraceae</taxon>
        <taxon>Winmispira</taxon>
    </lineage>
</organism>